<dbReference type="EMBL" id="JAAAHS010000548">
    <property type="protein sequence ID" value="NBE56660.1"/>
    <property type="molecule type" value="Genomic_DNA"/>
</dbReference>
<evidence type="ECO:0000256" key="1">
    <source>
        <dbReference type="SAM" id="MobiDB-lite"/>
    </source>
</evidence>
<proteinExistence type="predicted"/>
<evidence type="ECO:0000313" key="2">
    <source>
        <dbReference type="EMBL" id="NBE56660.1"/>
    </source>
</evidence>
<dbReference type="GO" id="GO:0004674">
    <property type="term" value="F:protein serine/threonine kinase activity"/>
    <property type="evidence" value="ECO:0007669"/>
    <property type="project" value="UniProtKB-KW"/>
</dbReference>
<keyword evidence="2" id="KW-0808">Transferase</keyword>
<keyword evidence="2" id="KW-0418">Kinase</keyword>
<keyword evidence="3" id="KW-1185">Reference proteome</keyword>
<accession>A0A964UYN4</accession>
<keyword evidence="2" id="KW-0723">Serine/threonine-protein kinase</keyword>
<evidence type="ECO:0000313" key="3">
    <source>
        <dbReference type="Proteomes" id="UP000598297"/>
    </source>
</evidence>
<gene>
    <name evidence="2" type="ORF">GUY60_35605</name>
</gene>
<protein>
    <submittedName>
        <fullName evidence="2">Serine/threonine protein kinase</fullName>
    </submittedName>
</protein>
<sequence length="184" mass="19950">GEGTPDDGKGGPGGGNEESPTSQRPDPQSSGPEVPEGFVLRKDAAGFRVAVAEGWERRGSTGRGQVTYAGGAFELIVVPGRDKASGKSSDPLYYQREREAELQPFRDSSWATSTGMRRIDVGGRVRAEGQFTWQDADGDEVYVRNAALLIDGRYHVVLVKGPESERDEVTRLHEQAVASYRPGR</sequence>
<dbReference type="Proteomes" id="UP000598297">
    <property type="component" value="Unassembled WGS sequence"/>
</dbReference>
<name>A0A964UYN4_9ACTN</name>
<dbReference type="AlphaFoldDB" id="A0A964UYN4"/>
<organism evidence="2 3">
    <name type="scientific">Streptomyces boluensis</name>
    <dbReference type="NCBI Taxonomy" id="1775135"/>
    <lineage>
        <taxon>Bacteria</taxon>
        <taxon>Bacillati</taxon>
        <taxon>Actinomycetota</taxon>
        <taxon>Actinomycetes</taxon>
        <taxon>Kitasatosporales</taxon>
        <taxon>Streptomycetaceae</taxon>
        <taxon>Streptomyces</taxon>
    </lineage>
</organism>
<feature type="non-terminal residue" evidence="2">
    <location>
        <position position="1"/>
    </location>
</feature>
<feature type="region of interest" description="Disordered" evidence="1">
    <location>
        <begin position="1"/>
        <end position="40"/>
    </location>
</feature>
<comment type="caution">
    <text evidence="2">The sequence shown here is derived from an EMBL/GenBank/DDBJ whole genome shotgun (WGS) entry which is preliminary data.</text>
</comment>
<reference evidence="2" key="1">
    <citation type="submission" date="2020-01" db="EMBL/GenBank/DDBJ databases">
        <title>Whole-genome analyses of novel actinobacteria.</title>
        <authorList>
            <person name="Sahin N."/>
        </authorList>
    </citation>
    <scope>NUCLEOTIDE SEQUENCE</scope>
    <source>
        <strain evidence="2">YC537</strain>
    </source>
</reference>